<feature type="transmembrane region" description="Helical" evidence="8">
    <location>
        <begin position="387"/>
        <end position="407"/>
    </location>
</feature>
<feature type="domain" description="ArnT-like N-terminal" evidence="9">
    <location>
        <begin position="81"/>
        <end position="203"/>
    </location>
</feature>
<evidence type="ECO:0000256" key="7">
    <source>
        <dbReference type="ARBA" id="ARBA00023136"/>
    </source>
</evidence>
<dbReference type="EMBL" id="BAAATD010000005">
    <property type="protein sequence ID" value="GAA2605203.1"/>
    <property type="molecule type" value="Genomic_DNA"/>
</dbReference>
<keyword evidence="11" id="KW-1185">Reference proteome</keyword>
<organism evidence="10 11">
    <name type="scientific">Actinomadura fulvescens</name>
    <dbReference type="NCBI Taxonomy" id="46160"/>
    <lineage>
        <taxon>Bacteria</taxon>
        <taxon>Bacillati</taxon>
        <taxon>Actinomycetota</taxon>
        <taxon>Actinomycetes</taxon>
        <taxon>Streptosporangiales</taxon>
        <taxon>Thermomonosporaceae</taxon>
        <taxon>Actinomadura</taxon>
    </lineage>
</organism>
<dbReference type="Pfam" id="PF02366">
    <property type="entry name" value="PMT"/>
    <property type="match status" value="1"/>
</dbReference>
<keyword evidence="5 8" id="KW-0812">Transmembrane</keyword>
<evidence type="ECO:0000256" key="5">
    <source>
        <dbReference type="ARBA" id="ARBA00022692"/>
    </source>
</evidence>
<keyword evidence="3" id="KW-0328">Glycosyltransferase</keyword>
<keyword evidence="6 8" id="KW-1133">Transmembrane helix</keyword>
<reference evidence="11" key="1">
    <citation type="journal article" date="2019" name="Int. J. Syst. Evol. Microbiol.">
        <title>The Global Catalogue of Microorganisms (GCM) 10K type strain sequencing project: providing services to taxonomists for standard genome sequencing and annotation.</title>
        <authorList>
            <consortium name="The Broad Institute Genomics Platform"/>
            <consortium name="The Broad Institute Genome Sequencing Center for Infectious Disease"/>
            <person name="Wu L."/>
            <person name="Ma J."/>
        </authorList>
    </citation>
    <scope>NUCLEOTIDE SEQUENCE [LARGE SCALE GENOMIC DNA]</scope>
    <source>
        <strain evidence="11">JCM 6833</strain>
    </source>
</reference>
<protein>
    <recommendedName>
        <fullName evidence="9">ArnT-like N-terminal domain-containing protein</fullName>
    </recommendedName>
</protein>
<dbReference type="InterPro" id="IPR003342">
    <property type="entry name" value="ArnT-like_N"/>
</dbReference>
<evidence type="ECO:0000259" key="9">
    <source>
        <dbReference type="Pfam" id="PF02366"/>
    </source>
</evidence>
<feature type="transmembrane region" description="Helical" evidence="8">
    <location>
        <begin position="105"/>
        <end position="122"/>
    </location>
</feature>
<dbReference type="InterPro" id="IPR050297">
    <property type="entry name" value="LipidA_mod_glycosyltrf_83"/>
</dbReference>
<sequence>MIRRLPPARLAGHRPFLVVLGIGAALRMITMAGYPPALWFNDSFDYVRIALDPFPHPIRPAGYGIFLWLLRPFHSLTLVMALQHLMGLGIGVMIYVLLRRYGLPGWGATLAAAPVLLDAYQIQLEQLALSDTVFAFLIISAIAVLVWPRGGRAPSLRWCALAGFLLSLATLTRTIGLPLLILALGALILWRAGWKRVGAVAVAGVVPIVAYAMWFHAVNGQYALTRTDGVFLWGRTAAFAECTKIKPPPELASFCPQGEPRERRASSSQVWAQGSPTGFRYGAVFDPETNDRAQRFALEAIKAQPLDYVRTVAYDVFVRTFFLSRDPYPSQYVADLYKFPEKPLPMQGWPVYGGGDPASVSAAYENGAAVTRVTDPFASFMRGYQKVAYLPGIVLGGVLLLPAVAWWRRRRSRNETGTGTGTGRVLLPWTAAAALLAVPPVTVDFDYRYVLVAVPLACLAAGLAFVRTSPATAEPPDAPLPGVQTAQPEHQF</sequence>
<keyword evidence="4" id="KW-0808">Transferase</keyword>
<evidence type="ECO:0000313" key="11">
    <source>
        <dbReference type="Proteomes" id="UP001501509"/>
    </source>
</evidence>
<evidence type="ECO:0000256" key="4">
    <source>
        <dbReference type="ARBA" id="ARBA00022679"/>
    </source>
</evidence>
<evidence type="ECO:0000313" key="10">
    <source>
        <dbReference type="EMBL" id="GAA2605203.1"/>
    </source>
</evidence>
<feature type="transmembrane region" description="Helical" evidence="8">
    <location>
        <begin position="447"/>
        <end position="466"/>
    </location>
</feature>
<feature type="transmembrane region" description="Helical" evidence="8">
    <location>
        <begin position="16"/>
        <end position="34"/>
    </location>
</feature>
<proteinExistence type="predicted"/>
<evidence type="ECO:0000256" key="2">
    <source>
        <dbReference type="ARBA" id="ARBA00022475"/>
    </source>
</evidence>
<keyword evidence="2" id="KW-1003">Cell membrane</keyword>
<evidence type="ECO:0000256" key="1">
    <source>
        <dbReference type="ARBA" id="ARBA00004651"/>
    </source>
</evidence>
<name>A0ABP6CAG1_9ACTN</name>
<dbReference type="PANTHER" id="PTHR33908:SF11">
    <property type="entry name" value="MEMBRANE PROTEIN"/>
    <property type="match status" value="1"/>
</dbReference>
<comment type="subcellular location">
    <subcellularLocation>
        <location evidence="1">Cell membrane</location>
        <topology evidence="1">Multi-pass membrane protein</topology>
    </subcellularLocation>
</comment>
<evidence type="ECO:0000256" key="3">
    <source>
        <dbReference type="ARBA" id="ARBA00022676"/>
    </source>
</evidence>
<dbReference type="Proteomes" id="UP001501509">
    <property type="component" value="Unassembled WGS sequence"/>
</dbReference>
<dbReference type="RefSeq" id="WP_344543617.1">
    <property type="nucleotide sequence ID" value="NZ_BAAATD010000005.1"/>
</dbReference>
<keyword evidence="7 8" id="KW-0472">Membrane</keyword>
<evidence type="ECO:0000256" key="6">
    <source>
        <dbReference type="ARBA" id="ARBA00022989"/>
    </source>
</evidence>
<accession>A0ABP6CAG1</accession>
<feature type="transmembrane region" description="Helical" evidence="8">
    <location>
        <begin position="128"/>
        <end position="147"/>
    </location>
</feature>
<dbReference type="PANTHER" id="PTHR33908">
    <property type="entry name" value="MANNOSYLTRANSFERASE YKCB-RELATED"/>
    <property type="match status" value="1"/>
</dbReference>
<feature type="transmembrane region" description="Helical" evidence="8">
    <location>
        <begin position="159"/>
        <end position="190"/>
    </location>
</feature>
<gene>
    <name evidence="10" type="ORF">GCM10010411_44210</name>
</gene>
<comment type="caution">
    <text evidence="10">The sequence shown here is derived from an EMBL/GenBank/DDBJ whole genome shotgun (WGS) entry which is preliminary data.</text>
</comment>
<evidence type="ECO:0000256" key="8">
    <source>
        <dbReference type="SAM" id="Phobius"/>
    </source>
</evidence>
<feature type="transmembrane region" description="Helical" evidence="8">
    <location>
        <begin position="196"/>
        <end position="217"/>
    </location>
</feature>
<feature type="transmembrane region" description="Helical" evidence="8">
    <location>
        <begin position="76"/>
        <end position="98"/>
    </location>
</feature>